<dbReference type="EMBL" id="CP011367">
    <property type="protein sequence ID" value="AKJ95065.1"/>
    <property type="molecule type" value="Genomic_DNA"/>
</dbReference>
<proteinExistence type="predicted"/>
<dbReference type="SUPFAM" id="SSF52540">
    <property type="entry name" value="P-loop containing nucleoside triphosphate hydrolases"/>
    <property type="match status" value="1"/>
</dbReference>
<name>A0A0G3G1I0_9GAMM</name>
<reference evidence="4 5" key="1">
    <citation type="submission" date="2015-04" db="EMBL/GenBank/DDBJ databases">
        <title>Complete Sequence for the Genome of the Thioalkalivibrio versutus D301.</title>
        <authorList>
            <person name="Mu T."/>
            <person name="Zhou J."/>
            <person name="Xu X."/>
        </authorList>
    </citation>
    <scope>NUCLEOTIDE SEQUENCE [LARGE SCALE GENOMIC DNA]</scope>
    <source>
        <strain evidence="4 5">D301</strain>
    </source>
</reference>
<keyword evidence="5" id="KW-1185">Reference proteome</keyword>
<dbReference type="PATRIC" id="fig|106634.4.peg.1371"/>
<dbReference type="PANTHER" id="PTHR11669:SF8">
    <property type="entry name" value="DNA POLYMERASE III SUBUNIT DELTA"/>
    <property type="match status" value="1"/>
</dbReference>
<dbReference type="GO" id="GO:0003887">
    <property type="term" value="F:DNA-directed DNA polymerase activity"/>
    <property type="evidence" value="ECO:0007669"/>
    <property type="project" value="UniProtKB-KW"/>
</dbReference>
<dbReference type="GO" id="GO:0009360">
    <property type="term" value="C:DNA polymerase III complex"/>
    <property type="evidence" value="ECO:0007669"/>
    <property type="project" value="TreeGrafter"/>
</dbReference>
<evidence type="ECO:0000256" key="2">
    <source>
        <dbReference type="ARBA" id="ARBA00022932"/>
    </source>
</evidence>
<comment type="catalytic activity">
    <reaction evidence="3">
        <text>DNA(n) + a 2'-deoxyribonucleoside 5'-triphosphate = DNA(n+1) + diphosphate</text>
        <dbReference type="Rhea" id="RHEA:22508"/>
        <dbReference type="Rhea" id="RHEA-COMP:17339"/>
        <dbReference type="Rhea" id="RHEA-COMP:17340"/>
        <dbReference type="ChEBI" id="CHEBI:33019"/>
        <dbReference type="ChEBI" id="CHEBI:61560"/>
        <dbReference type="ChEBI" id="CHEBI:173112"/>
        <dbReference type="EC" id="2.7.7.7"/>
    </reaction>
</comment>
<dbReference type="STRING" id="106634.TVD_06695"/>
<dbReference type="OrthoDB" id="9811073at2"/>
<evidence type="ECO:0000256" key="1">
    <source>
        <dbReference type="ARBA" id="ARBA00012417"/>
    </source>
</evidence>
<organism evidence="4 5">
    <name type="scientific">Thioalkalivibrio versutus</name>
    <dbReference type="NCBI Taxonomy" id="106634"/>
    <lineage>
        <taxon>Bacteria</taxon>
        <taxon>Pseudomonadati</taxon>
        <taxon>Pseudomonadota</taxon>
        <taxon>Gammaproteobacteria</taxon>
        <taxon>Chromatiales</taxon>
        <taxon>Ectothiorhodospiraceae</taxon>
        <taxon>Thioalkalivibrio</taxon>
    </lineage>
</organism>
<evidence type="ECO:0000256" key="3">
    <source>
        <dbReference type="ARBA" id="ARBA00049244"/>
    </source>
</evidence>
<keyword evidence="2 4" id="KW-0548">Nucleotidyltransferase</keyword>
<dbReference type="PANTHER" id="PTHR11669">
    <property type="entry name" value="REPLICATION FACTOR C / DNA POLYMERASE III GAMMA-TAU SUBUNIT"/>
    <property type="match status" value="1"/>
</dbReference>
<keyword evidence="2 4" id="KW-0239">DNA-directed DNA polymerase</keyword>
<dbReference type="AlphaFoldDB" id="A0A0G3G1I0"/>
<sequence>MAAPVTDDTLPPWLQKPWEALARRGREGRLPSGLLVHGAPGVGKALLTRALVQALLCQRATGTEPPCGECNGCRSFLGGVHPEVMTLEPEEAGKEILIAAAREAIEFLSLSGSGGLRSVIIRPADALNTNAANALLKTLEEPPPRAMLILEAAQPARLPATIRSRCQMVEIATPGPAEATDWLRVAADDPAAVDEAYAASLGRPLAAREILTDPDRMARWEQDREALTLLLRRPGVTPMASAMQRSLPESLIPRIQALLVAAQRLLVNGEPDAFGRQFPRDRLEDFARRMGPRRLAELSNQALGWQRQASRQLNPQLRMEDIALSFLEQ</sequence>
<accession>A0A0G3G1I0</accession>
<dbReference type="Pfam" id="PF13177">
    <property type="entry name" value="DNA_pol3_delta2"/>
    <property type="match status" value="1"/>
</dbReference>
<dbReference type="KEGG" id="tvr:TVD_06695"/>
<gene>
    <name evidence="4" type="ORF">TVD_06695</name>
</gene>
<dbReference type="GO" id="GO:0006261">
    <property type="term" value="P:DNA-templated DNA replication"/>
    <property type="evidence" value="ECO:0007669"/>
    <property type="project" value="TreeGrafter"/>
</dbReference>
<evidence type="ECO:0000313" key="5">
    <source>
        <dbReference type="Proteomes" id="UP000064201"/>
    </source>
</evidence>
<keyword evidence="2 4" id="KW-0808">Transferase</keyword>
<dbReference type="InterPro" id="IPR027417">
    <property type="entry name" value="P-loop_NTPase"/>
</dbReference>
<dbReference type="Gene3D" id="3.40.50.300">
    <property type="entry name" value="P-loop containing nucleotide triphosphate hydrolases"/>
    <property type="match status" value="1"/>
</dbReference>
<dbReference type="Proteomes" id="UP000064201">
    <property type="component" value="Chromosome"/>
</dbReference>
<evidence type="ECO:0000313" key="4">
    <source>
        <dbReference type="EMBL" id="AKJ95065.1"/>
    </source>
</evidence>
<dbReference type="EC" id="2.7.7.7" evidence="1"/>
<dbReference type="InterPro" id="IPR050238">
    <property type="entry name" value="DNA_Rep/Repair_Clamp_Loader"/>
</dbReference>
<protein>
    <recommendedName>
        <fullName evidence="1">DNA-directed DNA polymerase</fullName>
        <ecNumber evidence="1">2.7.7.7</ecNumber>
    </recommendedName>
</protein>
<dbReference type="RefSeq" id="WP_047251153.1">
    <property type="nucleotide sequence ID" value="NZ_CP011367.1"/>
</dbReference>